<proteinExistence type="predicted"/>
<dbReference type="GO" id="GO:0008083">
    <property type="term" value="F:growth factor activity"/>
    <property type="evidence" value="ECO:0007669"/>
    <property type="project" value="TreeGrafter"/>
</dbReference>
<dbReference type="PANTHER" id="PTHR10740:SF3">
    <property type="entry name" value="PROBETACELLULIN"/>
    <property type="match status" value="1"/>
</dbReference>
<evidence type="ECO:0000256" key="4">
    <source>
        <dbReference type="SAM" id="MobiDB-lite"/>
    </source>
</evidence>
<evidence type="ECO:0000256" key="5">
    <source>
        <dbReference type="SAM" id="Phobius"/>
    </source>
</evidence>
<feature type="signal peptide" evidence="6">
    <location>
        <begin position="1"/>
        <end position="23"/>
    </location>
</feature>
<name>A0A2I4B2K8_AUSLI</name>
<keyword evidence="8" id="KW-1185">Reference proteome</keyword>
<feature type="disulfide bond" evidence="3">
    <location>
        <begin position="97"/>
        <end position="106"/>
    </location>
</feature>
<feature type="chain" id="PRO_5014142225" evidence="6">
    <location>
        <begin position="24"/>
        <end position="191"/>
    </location>
</feature>
<dbReference type="PROSITE" id="PS50026">
    <property type="entry name" value="EGF_3"/>
    <property type="match status" value="1"/>
</dbReference>
<evidence type="ECO:0000313" key="8">
    <source>
        <dbReference type="Proteomes" id="UP000192220"/>
    </source>
</evidence>
<feature type="region of interest" description="Disordered" evidence="4">
    <location>
        <begin position="159"/>
        <end position="191"/>
    </location>
</feature>
<dbReference type="GO" id="GO:0005154">
    <property type="term" value="F:epidermal growth factor receptor binding"/>
    <property type="evidence" value="ECO:0007669"/>
    <property type="project" value="TreeGrafter"/>
</dbReference>
<evidence type="ECO:0000256" key="3">
    <source>
        <dbReference type="PROSITE-ProRule" id="PRU00076"/>
    </source>
</evidence>
<dbReference type="PRINTS" id="PR00009">
    <property type="entry name" value="EGFTGF"/>
</dbReference>
<dbReference type="SUPFAM" id="SSF57196">
    <property type="entry name" value="EGF/Laminin"/>
    <property type="match status" value="1"/>
</dbReference>
<dbReference type="GO" id="GO:0045840">
    <property type="term" value="P:positive regulation of mitotic nuclear division"/>
    <property type="evidence" value="ECO:0007669"/>
    <property type="project" value="TreeGrafter"/>
</dbReference>
<keyword evidence="5" id="KW-1133">Transmembrane helix</keyword>
<dbReference type="KEGG" id="alim:106516236"/>
<evidence type="ECO:0000313" key="9">
    <source>
        <dbReference type="RefSeq" id="XP_013861948.1"/>
    </source>
</evidence>
<feature type="domain" description="EGF-like" evidence="7">
    <location>
        <begin position="67"/>
        <end position="107"/>
    </location>
</feature>
<organism evidence="8 9">
    <name type="scientific">Austrofundulus limnaeus</name>
    <name type="common">Annual killifish</name>
    <dbReference type="NCBI Taxonomy" id="52670"/>
    <lineage>
        <taxon>Eukaryota</taxon>
        <taxon>Metazoa</taxon>
        <taxon>Chordata</taxon>
        <taxon>Craniata</taxon>
        <taxon>Vertebrata</taxon>
        <taxon>Euteleostomi</taxon>
        <taxon>Actinopterygii</taxon>
        <taxon>Neopterygii</taxon>
        <taxon>Teleostei</taxon>
        <taxon>Neoteleostei</taxon>
        <taxon>Acanthomorphata</taxon>
        <taxon>Ovalentaria</taxon>
        <taxon>Atherinomorphae</taxon>
        <taxon>Cyprinodontiformes</taxon>
        <taxon>Rivulidae</taxon>
        <taxon>Austrofundulus</taxon>
    </lineage>
</organism>
<evidence type="ECO:0000256" key="6">
    <source>
        <dbReference type="SAM" id="SignalP"/>
    </source>
</evidence>
<protein>
    <submittedName>
        <fullName evidence="9">Probetacellulin</fullName>
    </submittedName>
</protein>
<dbReference type="GO" id="GO:0005615">
    <property type="term" value="C:extracellular space"/>
    <property type="evidence" value="ECO:0007669"/>
    <property type="project" value="TreeGrafter"/>
</dbReference>
<sequence>MVKVYRLYVEILAALALSKYCLAEGNATDVSTGRTPLHCHLHGHRDNCTAKAETQTTTTTTDPWSGHFSICPEELKHYCIHGECRYVQEQNTPSCRCHSNYFGSRCEYLDWEAQKGHKRRILIGCIIAGLVVLTALVMSICIYSHRRYRRCCQKQREEPRNGTEKLSMMDTRAVHTTSAEDSAELTHTNSV</sequence>
<dbReference type="InParanoid" id="A0A2I4B2K8"/>
<dbReference type="InterPro" id="IPR000742">
    <property type="entry name" value="EGF"/>
</dbReference>
<comment type="caution">
    <text evidence="3">Lacks conserved residue(s) required for the propagation of feature annotation.</text>
</comment>
<dbReference type="FunCoup" id="A0A2I4B2K8">
    <property type="interactions" value="736"/>
</dbReference>
<dbReference type="GO" id="GO:0007173">
    <property type="term" value="P:epidermal growth factor receptor signaling pathway"/>
    <property type="evidence" value="ECO:0007669"/>
    <property type="project" value="TreeGrafter"/>
</dbReference>
<dbReference type="PROSITE" id="PS00022">
    <property type="entry name" value="EGF_1"/>
    <property type="match status" value="1"/>
</dbReference>
<dbReference type="RefSeq" id="XP_013861948.1">
    <property type="nucleotide sequence ID" value="XM_014006494.1"/>
</dbReference>
<keyword evidence="5" id="KW-0472">Membrane</keyword>
<feature type="compositionally biased region" description="Polar residues" evidence="4">
    <location>
        <begin position="174"/>
        <end position="191"/>
    </location>
</feature>
<accession>A0A2I4B2K8</accession>
<keyword evidence="5" id="KW-0812">Transmembrane</keyword>
<dbReference type="AlphaFoldDB" id="A0A2I4B2K8"/>
<keyword evidence="1 3" id="KW-0245">EGF-like domain</keyword>
<feature type="transmembrane region" description="Helical" evidence="5">
    <location>
        <begin position="121"/>
        <end position="144"/>
    </location>
</feature>
<dbReference type="OrthoDB" id="6233064at2759"/>
<dbReference type="Gene3D" id="2.10.25.10">
    <property type="entry name" value="Laminin"/>
    <property type="match status" value="1"/>
</dbReference>
<keyword evidence="6" id="KW-0732">Signal</keyword>
<gene>
    <name evidence="9" type="primary">btc</name>
</gene>
<evidence type="ECO:0000256" key="2">
    <source>
        <dbReference type="ARBA" id="ARBA00023157"/>
    </source>
</evidence>
<keyword evidence="2 3" id="KW-1015">Disulfide bond</keyword>
<dbReference type="Proteomes" id="UP000192220">
    <property type="component" value="Unplaced"/>
</dbReference>
<dbReference type="STRING" id="52670.A0A2I4B2K8"/>
<evidence type="ECO:0000256" key="1">
    <source>
        <dbReference type="ARBA" id="ARBA00022536"/>
    </source>
</evidence>
<dbReference type="PANTHER" id="PTHR10740">
    <property type="entry name" value="TRANSFORMING GROWTH FACTOR ALPHA"/>
    <property type="match status" value="1"/>
</dbReference>
<dbReference type="GO" id="GO:0008284">
    <property type="term" value="P:positive regulation of cell population proliferation"/>
    <property type="evidence" value="ECO:0007669"/>
    <property type="project" value="TreeGrafter"/>
</dbReference>
<evidence type="ECO:0000259" key="7">
    <source>
        <dbReference type="PROSITE" id="PS50026"/>
    </source>
</evidence>
<dbReference type="CTD" id="685"/>
<reference evidence="9" key="1">
    <citation type="submission" date="2025-08" db="UniProtKB">
        <authorList>
            <consortium name="RefSeq"/>
        </authorList>
    </citation>
    <scope>IDENTIFICATION</scope>
    <source>
        <strain evidence="9">Quisiro</strain>
        <tissue evidence="9">Liver</tissue>
    </source>
</reference>